<gene>
    <name evidence="1" type="ORF">PHLCEN_2v5024</name>
</gene>
<evidence type="ECO:0000313" key="1">
    <source>
        <dbReference type="EMBL" id="PSR88875.1"/>
    </source>
</evidence>
<accession>A0A2R6PC70</accession>
<name>A0A2R6PC70_9APHY</name>
<dbReference type="Proteomes" id="UP000186601">
    <property type="component" value="Unassembled WGS sequence"/>
</dbReference>
<dbReference type="AlphaFoldDB" id="A0A2R6PC70"/>
<protein>
    <submittedName>
        <fullName evidence="1">Uncharacterized protein</fullName>
    </submittedName>
</protein>
<proteinExistence type="predicted"/>
<evidence type="ECO:0000313" key="2">
    <source>
        <dbReference type="Proteomes" id="UP000186601"/>
    </source>
</evidence>
<organism evidence="1 2">
    <name type="scientific">Hermanssonia centrifuga</name>
    <dbReference type="NCBI Taxonomy" id="98765"/>
    <lineage>
        <taxon>Eukaryota</taxon>
        <taxon>Fungi</taxon>
        <taxon>Dikarya</taxon>
        <taxon>Basidiomycota</taxon>
        <taxon>Agaricomycotina</taxon>
        <taxon>Agaricomycetes</taxon>
        <taxon>Polyporales</taxon>
        <taxon>Meruliaceae</taxon>
        <taxon>Hermanssonia</taxon>
    </lineage>
</organism>
<comment type="caution">
    <text evidence="1">The sequence shown here is derived from an EMBL/GenBank/DDBJ whole genome shotgun (WGS) entry which is preliminary data.</text>
</comment>
<keyword evidence="2" id="KW-1185">Reference proteome</keyword>
<reference evidence="1 2" key="1">
    <citation type="submission" date="2018-02" db="EMBL/GenBank/DDBJ databases">
        <title>Genome sequence of the basidiomycete white-rot fungus Phlebia centrifuga.</title>
        <authorList>
            <person name="Granchi Z."/>
            <person name="Peng M."/>
            <person name="de Vries R.P."/>
            <person name="Hilden K."/>
            <person name="Makela M.R."/>
            <person name="Grigoriev I."/>
            <person name="Riley R."/>
        </authorList>
    </citation>
    <scope>NUCLEOTIDE SEQUENCE [LARGE SCALE GENOMIC DNA]</scope>
    <source>
        <strain evidence="1 2">FBCC195</strain>
    </source>
</reference>
<sequence length="203" mass="22477">MPFFKFSRSASRSQFFKATPTSPTNVYASLESPLPASLQNRPLLSLVEARTRRDIVCRSVEECRVSAEKYEVSPLDRVALWAKQQGFVTASAFEGKNDSADYPPFSAFASCDSWSSFGSPEEYQEEEEVISAMSSTETLVASPAAAEKEDKAYREAVAAILEALISEIPVKPKPTRRTMTLVPLAIAAQRSDIKYRVEGFEMV</sequence>
<dbReference type="EMBL" id="MLYV02000502">
    <property type="protein sequence ID" value="PSR88875.1"/>
    <property type="molecule type" value="Genomic_DNA"/>
</dbReference>